<evidence type="ECO:0000256" key="5">
    <source>
        <dbReference type="ARBA" id="ARBA00022692"/>
    </source>
</evidence>
<dbReference type="InterPro" id="IPR002146">
    <property type="entry name" value="ATP_synth_b/b'su_bac/chlpt"/>
</dbReference>
<feature type="coiled-coil region" evidence="17">
    <location>
        <begin position="99"/>
        <end position="199"/>
    </location>
</feature>
<dbReference type="InterPro" id="IPR005864">
    <property type="entry name" value="ATP_synth_F0_bsu_bac"/>
</dbReference>
<evidence type="ECO:0000313" key="19">
    <source>
        <dbReference type="EMBL" id="QJA06102.1"/>
    </source>
</evidence>
<dbReference type="GO" id="GO:0005886">
    <property type="term" value="C:plasma membrane"/>
    <property type="evidence" value="ECO:0007669"/>
    <property type="project" value="UniProtKB-SubCell"/>
</dbReference>
<keyword evidence="5 15" id="KW-0812">Transmembrane</keyword>
<feature type="chain" id="PRO_5026212186" description="ATP synthase subunit b" evidence="18">
    <location>
        <begin position="21"/>
        <end position="224"/>
    </location>
</feature>
<evidence type="ECO:0000256" key="8">
    <source>
        <dbReference type="ARBA" id="ARBA00023065"/>
    </source>
</evidence>
<dbReference type="AlphaFoldDB" id="A0A6H1WSE2"/>
<keyword evidence="7 15" id="KW-1133">Transmembrane helix</keyword>
<comment type="function">
    <text evidence="12">Component of the F(0) channel, it forms part of the peripheral stalk, linking F(1) to F(0). The b'-subunit is a diverged and duplicated form of b found in plants and photosynthetic bacteria.</text>
</comment>
<evidence type="ECO:0000256" key="2">
    <source>
        <dbReference type="ARBA" id="ARBA00022448"/>
    </source>
</evidence>
<evidence type="ECO:0000313" key="20">
    <source>
        <dbReference type="Proteomes" id="UP000501253"/>
    </source>
</evidence>
<dbReference type="EMBL" id="CP042909">
    <property type="protein sequence ID" value="QJA06102.1"/>
    <property type="molecule type" value="Genomic_DNA"/>
</dbReference>
<dbReference type="GO" id="GO:0045259">
    <property type="term" value="C:proton-transporting ATP synthase complex"/>
    <property type="evidence" value="ECO:0007669"/>
    <property type="project" value="UniProtKB-KW"/>
</dbReference>
<evidence type="ECO:0000256" key="10">
    <source>
        <dbReference type="ARBA" id="ARBA00023310"/>
    </source>
</evidence>
<evidence type="ECO:0000256" key="13">
    <source>
        <dbReference type="ARBA" id="ARBA00026054"/>
    </source>
</evidence>
<evidence type="ECO:0000256" key="6">
    <source>
        <dbReference type="ARBA" id="ARBA00022781"/>
    </source>
</evidence>
<keyword evidence="3 15" id="KW-1003">Cell membrane</keyword>
<evidence type="ECO:0000256" key="12">
    <source>
        <dbReference type="ARBA" id="ARBA00025614"/>
    </source>
</evidence>
<comment type="subunit">
    <text evidence="15">F-type ATPases have 2 components, F(1) - the catalytic core - and F(0) - the membrane proton channel. F(1) has five subunits: alpha(3), beta(3), gamma(1), delta(1), epsilon(1). F(0) has three main subunits: a(1), b(2) and c(10-14). The alpha and beta chains form an alternating ring which encloses part of the gamma chain. F(1) is attached to F(0) by a central stalk formed by the gamma and epsilon chains, while a peripheral stalk is formed by the delta and b chains.</text>
</comment>
<evidence type="ECO:0000256" key="7">
    <source>
        <dbReference type="ARBA" id="ARBA00022989"/>
    </source>
</evidence>
<dbReference type="PANTHER" id="PTHR33445:SF1">
    <property type="entry name" value="ATP SYNTHASE SUBUNIT B"/>
    <property type="match status" value="1"/>
</dbReference>
<dbReference type="Proteomes" id="UP000501253">
    <property type="component" value="Chromosome"/>
</dbReference>
<dbReference type="PANTHER" id="PTHR33445">
    <property type="entry name" value="ATP SYNTHASE SUBUNIT B', CHLOROPLASTIC"/>
    <property type="match status" value="1"/>
</dbReference>
<evidence type="ECO:0000256" key="18">
    <source>
        <dbReference type="SAM" id="SignalP"/>
    </source>
</evidence>
<proteinExistence type="inferred from homology"/>
<keyword evidence="8 15" id="KW-0406">Ion transport</keyword>
<keyword evidence="17" id="KW-0175">Coiled coil</keyword>
<keyword evidence="9 15" id="KW-0472">Membrane</keyword>
<evidence type="ECO:0000256" key="17">
    <source>
        <dbReference type="SAM" id="Coils"/>
    </source>
</evidence>
<comment type="function">
    <text evidence="11 15">F(1)F(0) ATP synthase produces ATP from ADP in the presence of a proton or sodium gradient. F-type ATPases consist of two structural domains, F(1) containing the extramembraneous catalytic core and F(0) containing the membrane proton channel, linked together by a central stalk and a peripheral stalk. During catalysis, ATP synthesis in the catalytic domain of F(1) is coupled via a rotary mechanism of the central stalk subunits to proton translocation.</text>
</comment>
<dbReference type="Pfam" id="PF00430">
    <property type="entry name" value="ATP-synt_B"/>
    <property type="match status" value="1"/>
</dbReference>
<dbReference type="GO" id="GO:0046933">
    <property type="term" value="F:proton-transporting ATP synthase activity, rotational mechanism"/>
    <property type="evidence" value="ECO:0007669"/>
    <property type="project" value="UniProtKB-UniRule"/>
</dbReference>
<dbReference type="NCBIfam" id="TIGR01144">
    <property type="entry name" value="ATP_synt_b"/>
    <property type="match status" value="1"/>
</dbReference>
<feature type="transmembrane region" description="Helical" evidence="15">
    <location>
        <begin position="69"/>
        <end position="87"/>
    </location>
</feature>
<keyword evidence="4 15" id="KW-0138">CF(0)</keyword>
<dbReference type="CDD" id="cd06503">
    <property type="entry name" value="ATP-synt_Fo_b"/>
    <property type="match status" value="1"/>
</dbReference>
<evidence type="ECO:0000256" key="4">
    <source>
        <dbReference type="ARBA" id="ARBA00022547"/>
    </source>
</evidence>
<dbReference type="GO" id="GO:0012505">
    <property type="term" value="C:endomembrane system"/>
    <property type="evidence" value="ECO:0007669"/>
    <property type="project" value="UniProtKB-SubCell"/>
</dbReference>
<evidence type="ECO:0000256" key="16">
    <source>
        <dbReference type="RuleBase" id="RU003848"/>
    </source>
</evidence>
<dbReference type="KEGG" id="tmai:FVE67_04510"/>
<comment type="similarity">
    <text evidence="1 15 16">Belongs to the ATPase B chain family.</text>
</comment>
<comment type="subunit">
    <text evidence="13">F-type ATPases have 2 components, F(1) - the catalytic core - and F(0) - the membrane proton channel. F(1) has five subunits: alpha(3), beta(3), gamma(1), delta(1), epsilon(1). F(0) has four main subunits: a(1), b(2) and c(10-14). The alpha and beta chains form an alternating ring which encloses part of the gamma chain. F(1) is attached to F(0) by a central stalk formed by the gamma and epsilon chains, while a peripheral stalk is formed by the delta and b chains.</text>
</comment>
<gene>
    <name evidence="15 19" type="primary">atpF</name>
    <name evidence="19" type="ORF">FVE67_04510</name>
</gene>
<dbReference type="GO" id="GO:0046961">
    <property type="term" value="F:proton-transporting ATPase activity, rotational mechanism"/>
    <property type="evidence" value="ECO:0007669"/>
    <property type="project" value="TreeGrafter"/>
</dbReference>
<dbReference type="HAMAP" id="MF_01398">
    <property type="entry name" value="ATP_synth_b_bprime"/>
    <property type="match status" value="1"/>
</dbReference>
<evidence type="ECO:0000256" key="15">
    <source>
        <dbReference type="HAMAP-Rule" id="MF_01398"/>
    </source>
</evidence>
<reference evidence="19 20" key="1">
    <citation type="submission" date="2019-08" db="EMBL/GenBank/DDBJ databases">
        <title>Complete genome sequence of Thermosulfurimonas marina SU872T, an anaerobic thermophilic chemolithoautotrophic bacterium isolated from a shallow marine hydrothermal vent.</title>
        <authorList>
            <person name="Allioux M."/>
            <person name="Jebbar M."/>
            <person name="Slobodkina G."/>
            <person name="Slobodkin A."/>
            <person name="Moalic Y."/>
            <person name="Frolova A."/>
            <person name="Shao Z."/>
            <person name="Alain K."/>
        </authorList>
    </citation>
    <scope>NUCLEOTIDE SEQUENCE [LARGE SCALE GENOMIC DNA]</scope>
    <source>
        <strain evidence="19 20">SU872</strain>
    </source>
</reference>
<comment type="subcellular location">
    <subcellularLocation>
        <location evidence="15">Cell membrane</location>
        <topology evidence="15">Single-pass membrane protein</topology>
    </subcellularLocation>
    <subcellularLocation>
        <location evidence="14">Endomembrane system</location>
        <topology evidence="14">Single-pass membrane protein</topology>
    </subcellularLocation>
</comment>
<evidence type="ECO:0000256" key="14">
    <source>
        <dbReference type="ARBA" id="ARBA00037847"/>
    </source>
</evidence>
<sequence length="224" mass="25825">MRRAGLLLLLVTFLSWAALAVSTSLGEAFWGGPKVYAETVHGETLGHGEAGQVQEEHATGVTREQLKNFLWWSVNFLILLAILYKFGKEPVANLFRSRKEAIVNEYEDLMAKKREAEARYAELQEKLKGLEAEAERLLAAFREQGEKEAQRIIEEAKANAERLKQQAELYIQQEMARAREELQREVAEMAVRMAEELIRKNITAEDHRRLFEEFLQKVEGERLH</sequence>
<keyword evidence="6 15" id="KW-0375">Hydrogen ion transport</keyword>
<keyword evidence="10 15" id="KW-0066">ATP synthesis</keyword>
<keyword evidence="20" id="KW-1185">Reference proteome</keyword>
<evidence type="ECO:0000256" key="9">
    <source>
        <dbReference type="ARBA" id="ARBA00023136"/>
    </source>
</evidence>
<accession>A0A6H1WSE2</accession>
<organism evidence="19 20">
    <name type="scientific">Thermosulfurimonas marina</name>
    <dbReference type="NCBI Taxonomy" id="2047767"/>
    <lineage>
        <taxon>Bacteria</taxon>
        <taxon>Pseudomonadati</taxon>
        <taxon>Thermodesulfobacteriota</taxon>
        <taxon>Thermodesulfobacteria</taxon>
        <taxon>Thermodesulfobacteriales</taxon>
        <taxon>Thermodesulfobacteriaceae</taxon>
        <taxon>Thermosulfurimonas</taxon>
    </lineage>
</organism>
<dbReference type="RefSeq" id="WP_168719450.1">
    <property type="nucleotide sequence ID" value="NZ_CP042909.1"/>
</dbReference>
<feature type="signal peptide" evidence="18">
    <location>
        <begin position="1"/>
        <end position="20"/>
    </location>
</feature>
<dbReference type="InterPro" id="IPR050059">
    <property type="entry name" value="ATP_synthase_B_chain"/>
</dbReference>
<evidence type="ECO:0000256" key="11">
    <source>
        <dbReference type="ARBA" id="ARBA00025198"/>
    </source>
</evidence>
<evidence type="ECO:0000256" key="1">
    <source>
        <dbReference type="ARBA" id="ARBA00005513"/>
    </source>
</evidence>
<keyword evidence="18" id="KW-0732">Signal</keyword>
<name>A0A6H1WSE2_9BACT</name>
<keyword evidence="2 15" id="KW-0813">Transport</keyword>
<protein>
    <recommendedName>
        <fullName evidence="15">ATP synthase subunit b</fullName>
    </recommendedName>
    <alternativeName>
        <fullName evidence="15">ATP synthase F(0) sector subunit b</fullName>
    </alternativeName>
    <alternativeName>
        <fullName evidence="15">ATPase subunit I</fullName>
    </alternativeName>
    <alternativeName>
        <fullName evidence="15">F-type ATPase subunit b</fullName>
        <shortName evidence="15">F-ATPase subunit b</shortName>
    </alternativeName>
</protein>
<evidence type="ECO:0000256" key="3">
    <source>
        <dbReference type="ARBA" id="ARBA00022475"/>
    </source>
</evidence>